<organism evidence="2 3">
    <name type="scientific">Alteriqipengyuania halimionae</name>
    <dbReference type="NCBI Taxonomy" id="1926630"/>
    <lineage>
        <taxon>Bacteria</taxon>
        <taxon>Pseudomonadati</taxon>
        <taxon>Pseudomonadota</taxon>
        <taxon>Alphaproteobacteria</taxon>
        <taxon>Sphingomonadales</taxon>
        <taxon>Erythrobacteraceae</taxon>
        <taxon>Alteriqipengyuania</taxon>
    </lineage>
</organism>
<gene>
    <name evidence="2" type="ORF">GRI68_05820</name>
</gene>
<protein>
    <submittedName>
        <fullName evidence="2">DUF1971 domain-containing protein</fullName>
    </submittedName>
</protein>
<keyword evidence="3" id="KW-1185">Reference proteome</keyword>
<evidence type="ECO:0000313" key="3">
    <source>
        <dbReference type="Proteomes" id="UP000429229"/>
    </source>
</evidence>
<sequence length="101" mass="11490">MTTPELVTYWSLGRFDRESLPEGLRREHRLKDGTWGRLALLSGRITLVWDDGEGGERELEPGETVMIPPKRPHHLIVAGPFELQLDFQREKLPGEGMEPAS</sequence>
<dbReference type="InterPro" id="IPR014710">
    <property type="entry name" value="RmlC-like_jellyroll"/>
</dbReference>
<evidence type="ECO:0000259" key="1">
    <source>
        <dbReference type="Pfam" id="PF09313"/>
    </source>
</evidence>
<dbReference type="SUPFAM" id="SSF51197">
    <property type="entry name" value="Clavaminate synthase-like"/>
    <property type="match status" value="1"/>
</dbReference>
<dbReference type="AlphaFoldDB" id="A0A6I4U5H0"/>
<reference evidence="2 3" key="1">
    <citation type="submission" date="2019-12" db="EMBL/GenBank/DDBJ databases">
        <title>Genomic-based taxomic classification of the family Erythrobacteraceae.</title>
        <authorList>
            <person name="Xu L."/>
        </authorList>
    </citation>
    <scope>NUCLEOTIDE SEQUENCE [LARGE SCALE GENOMIC DNA]</scope>
    <source>
        <strain evidence="2 3">LMG 29519</strain>
    </source>
</reference>
<dbReference type="Gene3D" id="2.60.120.10">
    <property type="entry name" value="Jelly Rolls"/>
    <property type="match status" value="1"/>
</dbReference>
<dbReference type="RefSeq" id="WP_160616369.1">
    <property type="nucleotide sequence ID" value="NZ_WTYR01000001.1"/>
</dbReference>
<feature type="domain" description="TehB/YeaR-like" evidence="1">
    <location>
        <begin position="14"/>
        <end position="83"/>
    </location>
</feature>
<dbReference type="Pfam" id="PF09313">
    <property type="entry name" value="TehB-like"/>
    <property type="match status" value="1"/>
</dbReference>
<dbReference type="EMBL" id="WTYR01000001">
    <property type="protein sequence ID" value="MXP09691.1"/>
    <property type="molecule type" value="Genomic_DNA"/>
</dbReference>
<dbReference type="OrthoDB" id="7282222at2"/>
<evidence type="ECO:0000313" key="2">
    <source>
        <dbReference type="EMBL" id="MXP09691.1"/>
    </source>
</evidence>
<dbReference type="Proteomes" id="UP000429229">
    <property type="component" value="Unassembled WGS sequence"/>
</dbReference>
<proteinExistence type="predicted"/>
<comment type="caution">
    <text evidence="2">The sequence shown here is derived from an EMBL/GenBank/DDBJ whole genome shotgun (WGS) entry which is preliminary data.</text>
</comment>
<accession>A0A6I4U5H0</accession>
<name>A0A6I4U5H0_9SPHN</name>
<dbReference type="InterPro" id="IPR015392">
    <property type="entry name" value="TehB/YeaR-like_dom"/>
</dbReference>